<feature type="transmembrane region" description="Helical" evidence="2">
    <location>
        <begin position="42"/>
        <end position="60"/>
    </location>
</feature>
<feature type="transmembrane region" description="Helical" evidence="2">
    <location>
        <begin position="80"/>
        <end position="96"/>
    </location>
</feature>
<feature type="domain" description="DUF6311" evidence="3">
    <location>
        <begin position="94"/>
        <end position="405"/>
    </location>
</feature>
<keyword evidence="2" id="KW-0472">Membrane</keyword>
<feature type="transmembrane region" description="Helical" evidence="2">
    <location>
        <begin position="362"/>
        <end position="385"/>
    </location>
</feature>
<reference evidence="4 5" key="1">
    <citation type="submission" date="2021-01" db="EMBL/GenBank/DDBJ databases">
        <title>Whole genome shotgun sequence of Catellatospora coxensis NBRC 107359.</title>
        <authorList>
            <person name="Komaki H."/>
            <person name="Tamura T."/>
        </authorList>
    </citation>
    <scope>NUCLEOTIDE SEQUENCE [LARGE SCALE GENOMIC DNA]</scope>
    <source>
        <strain evidence="4 5">NBRC 107359</strain>
    </source>
</reference>
<dbReference type="InterPro" id="IPR046278">
    <property type="entry name" value="DUF6311"/>
</dbReference>
<dbReference type="AlphaFoldDB" id="A0A8J3L6U3"/>
<keyword evidence="2" id="KW-1133">Transmembrane helix</keyword>
<dbReference type="GO" id="GO:0016740">
    <property type="term" value="F:transferase activity"/>
    <property type="evidence" value="ECO:0007669"/>
    <property type="project" value="UniProtKB-KW"/>
</dbReference>
<keyword evidence="2" id="KW-0812">Transmembrane</keyword>
<dbReference type="EMBL" id="BONI01000083">
    <property type="protein sequence ID" value="GIG10239.1"/>
    <property type="molecule type" value="Genomic_DNA"/>
</dbReference>
<evidence type="ECO:0000259" key="3">
    <source>
        <dbReference type="Pfam" id="PF19830"/>
    </source>
</evidence>
<dbReference type="Pfam" id="PF19830">
    <property type="entry name" value="DUF6311"/>
    <property type="match status" value="1"/>
</dbReference>
<feature type="transmembrane region" description="Helical" evidence="2">
    <location>
        <begin position="108"/>
        <end position="128"/>
    </location>
</feature>
<gene>
    <name evidence="4" type="ORF">Cco03nite_69390</name>
</gene>
<accession>A0A8J3L6U3</accession>
<dbReference type="Proteomes" id="UP000630887">
    <property type="component" value="Unassembled WGS sequence"/>
</dbReference>
<feature type="transmembrane region" description="Helical" evidence="2">
    <location>
        <begin position="437"/>
        <end position="454"/>
    </location>
</feature>
<feature type="transmembrane region" description="Helical" evidence="2">
    <location>
        <begin position="184"/>
        <end position="204"/>
    </location>
</feature>
<feature type="transmembrane region" description="Helical" evidence="2">
    <location>
        <begin position="405"/>
        <end position="425"/>
    </location>
</feature>
<feature type="region of interest" description="Disordered" evidence="1">
    <location>
        <begin position="1"/>
        <end position="32"/>
    </location>
</feature>
<protein>
    <submittedName>
        <fullName evidence="4">Glycosyl transferase</fullName>
    </submittedName>
</protein>
<evidence type="ECO:0000256" key="2">
    <source>
        <dbReference type="SAM" id="Phobius"/>
    </source>
</evidence>
<sequence>MTSTAPALTTAPKDAELPGQRGGADASAAGRPSRRHEWARDVLVGLAFLALAGWLTLGLWPDPETRTLALNPPDQILYEWFLAHDTMLWSGDFSLVTDRLNAPYGVNLLANTTVILLGGLLAPVTAAYGAATTFALLVALNLAGTALAWYLLLHRTLGANRIAAAVGAAFCGFAPGMVSQSNSHLHMTAQWLIPPMLWCVVELARAARSGTARPRRVVGCGALFGVLVSLQVFIGEETLFLTALALAVVTVAYVAMVRPPRAVLARFAAGLSIAVAVAVALLAYPLWVQFKGPQSVSDGVFSPFYFSADLAGFTAFSPLTAAGDEAAAKLTTGPAEYNTFLGWPLVLLSLGLLVWQRRDALAAACGVGALVMCSLALGPQVMLHGERTPLPGPYRLLMHLPVVDGALPMRFALAAIPLLAVLLVLALRRAGQSAQRGVRIAVPALVAAALLPLFPTPLPTADRAAVPAFFADGLWRQCATDGDVIVPVPLPTPEQPQPMRYATAALTAFALPEGFFIGPHGSNGKATMGIGKRTTSWVLSEVARTGIVPPINDDHRLDARKDLTKWNAACVVLSPGHPRHAELQRALEALLGPGTPSGGVLYWPRTW</sequence>
<proteinExistence type="predicted"/>
<feature type="transmembrane region" description="Helical" evidence="2">
    <location>
        <begin position="134"/>
        <end position="152"/>
    </location>
</feature>
<feature type="transmembrane region" description="Helical" evidence="2">
    <location>
        <begin position="264"/>
        <end position="287"/>
    </location>
</feature>
<keyword evidence="5" id="KW-1185">Reference proteome</keyword>
<feature type="transmembrane region" description="Helical" evidence="2">
    <location>
        <begin position="216"/>
        <end position="234"/>
    </location>
</feature>
<comment type="caution">
    <text evidence="4">The sequence shown here is derived from an EMBL/GenBank/DDBJ whole genome shotgun (WGS) entry which is preliminary data.</text>
</comment>
<feature type="transmembrane region" description="Helical" evidence="2">
    <location>
        <begin position="240"/>
        <end position="257"/>
    </location>
</feature>
<feature type="transmembrane region" description="Helical" evidence="2">
    <location>
        <begin position="159"/>
        <end position="178"/>
    </location>
</feature>
<name>A0A8J3L6U3_9ACTN</name>
<organism evidence="4 5">
    <name type="scientific">Catellatospora coxensis</name>
    <dbReference type="NCBI Taxonomy" id="310354"/>
    <lineage>
        <taxon>Bacteria</taxon>
        <taxon>Bacillati</taxon>
        <taxon>Actinomycetota</taxon>
        <taxon>Actinomycetes</taxon>
        <taxon>Micromonosporales</taxon>
        <taxon>Micromonosporaceae</taxon>
        <taxon>Catellatospora</taxon>
    </lineage>
</organism>
<feature type="transmembrane region" description="Helical" evidence="2">
    <location>
        <begin position="337"/>
        <end position="355"/>
    </location>
</feature>
<dbReference type="RefSeq" id="WP_239167899.1">
    <property type="nucleotide sequence ID" value="NZ_BAAALC010000006.1"/>
</dbReference>
<evidence type="ECO:0000313" key="5">
    <source>
        <dbReference type="Proteomes" id="UP000630887"/>
    </source>
</evidence>
<keyword evidence="4" id="KW-0808">Transferase</keyword>
<evidence type="ECO:0000256" key="1">
    <source>
        <dbReference type="SAM" id="MobiDB-lite"/>
    </source>
</evidence>
<evidence type="ECO:0000313" key="4">
    <source>
        <dbReference type="EMBL" id="GIG10239.1"/>
    </source>
</evidence>